<evidence type="ECO:0000313" key="7">
    <source>
        <dbReference type="EMBL" id="ADN13058.1"/>
    </source>
</evidence>
<feature type="transmembrane region" description="Helical" evidence="6">
    <location>
        <begin position="47"/>
        <end position="66"/>
    </location>
</feature>
<feature type="transmembrane region" description="Helical" evidence="6">
    <location>
        <begin position="78"/>
        <end position="96"/>
    </location>
</feature>
<dbReference type="GO" id="GO:0005886">
    <property type="term" value="C:plasma membrane"/>
    <property type="evidence" value="ECO:0007669"/>
    <property type="project" value="UniProtKB-SubCell"/>
</dbReference>
<accession>E0UES8</accession>
<gene>
    <name evidence="7" type="ordered locus">Cyan7822_1049</name>
</gene>
<feature type="transmembrane region" description="Helical" evidence="6">
    <location>
        <begin position="236"/>
        <end position="254"/>
    </location>
</feature>
<evidence type="ECO:0000256" key="5">
    <source>
        <dbReference type="ARBA" id="ARBA00023136"/>
    </source>
</evidence>
<evidence type="ECO:0000256" key="4">
    <source>
        <dbReference type="ARBA" id="ARBA00022989"/>
    </source>
</evidence>
<evidence type="ECO:0000256" key="6">
    <source>
        <dbReference type="RuleBase" id="RU363041"/>
    </source>
</evidence>
<name>E0UES8_GLOV7</name>
<comment type="subcellular location">
    <subcellularLocation>
        <location evidence="6">Cell membrane</location>
        <topology evidence="6">Multi-pass membrane protein</topology>
    </subcellularLocation>
    <subcellularLocation>
        <location evidence="1">Membrane</location>
        <topology evidence="1">Multi-pass membrane protein</topology>
    </subcellularLocation>
</comment>
<reference evidence="8" key="1">
    <citation type="journal article" date="2011" name="MBio">
        <title>Novel metabolic attributes of the genus Cyanothece, comprising a group of unicellular nitrogen-fixing Cyanobacteria.</title>
        <authorList>
            <person name="Bandyopadhyay A."/>
            <person name="Elvitigala T."/>
            <person name="Welsh E."/>
            <person name="Stockel J."/>
            <person name="Liberton M."/>
            <person name="Min H."/>
            <person name="Sherman L.A."/>
            <person name="Pakrasi H.B."/>
        </authorList>
    </citation>
    <scope>NUCLEOTIDE SEQUENCE [LARGE SCALE GENOMIC DNA]</scope>
    <source>
        <strain evidence="8">PCC 7822</strain>
    </source>
</reference>
<dbReference type="Pfam" id="PF01925">
    <property type="entry name" value="TauE"/>
    <property type="match status" value="1"/>
</dbReference>
<dbReference type="PANTHER" id="PTHR43701:SF2">
    <property type="entry name" value="MEMBRANE TRANSPORTER PROTEIN YJNA-RELATED"/>
    <property type="match status" value="1"/>
</dbReference>
<sequence length="262" mass="27931">MGVNWLIFLVGGLFSGSLAGLLGIGGGTILVPLLIAIHHDQTHYQPVNAVATSLLAIVITSISGSIQNWRMGYLDLKRVIYIAIPSLFTAQIGTYLANSVPDYILLASFALLLIATIFLTNLRKQLASKTPTDSSKTTNLMVSYVIIGGSGGLLAGFFGVGGGVVMVPLQMLLIKENIKTAVQTSLGIIVITSIAACAGHALQGNVQFLEGLLLGIGGLIGAQISTRFLPRLSDQLVTFLFRTLLAILSFYFLWKAWIAFYS</sequence>
<dbReference type="Proteomes" id="UP000008206">
    <property type="component" value="Chromosome"/>
</dbReference>
<proteinExistence type="inferred from homology"/>
<dbReference type="HOGENOM" id="CLU_045498_5_4_3"/>
<dbReference type="STRING" id="497965.Cyan7822_1049"/>
<keyword evidence="6" id="KW-1003">Cell membrane</keyword>
<dbReference type="InterPro" id="IPR051598">
    <property type="entry name" value="TSUP/Inactive_protease-like"/>
</dbReference>
<dbReference type="PANTHER" id="PTHR43701">
    <property type="entry name" value="MEMBRANE TRANSPORTER PROTEIN MJ0441-RELATED"/>
    <property type="match status" value="1"/>
</dbReference>
<keyword evidence="4 6" id="KW-1133">Transmembrane helix</keyword>
<feature type="transmembrane region" description="Helical" evidence="6">
    <location>
        <begin position="103"/>
        <end position="122"/>
    </location>
</feature>
<feature type="transmembrane region" description="Helical" evidence="6">
    <location>
        <begin position="208"/>
        <end position="229"/>
    </location>
</feature>
<feature type="transmembrane region" description="Helical" evidence="6">
    <location>
        <begin position="6"/>
        <end position="35"/>
    </location>
</feature>
<evidence type="ECO:0000256" key="3">
    <source>
        <dbReference type="ARBA" id="ARBA00022692"/>
    </source>
</evidence>
<keyword evidence="8" id="KW-1185">Reference proteome</keyword>
<dbReference type="InterPro" id="IPR002781">
    <property type="entry name" value="TM_pro_TauE-like"/>
</dbReference>
<dbReference type="eggNOG" id="COG0730">
    <property type="taxonomic scope" value="Bacteria"/>
</dbReference>
<keyword evidence="3 6" id="KW-0812">Transmembrane</keyword>
<keyword evidence="5 6" id="KW-0472">Membrane</keyword>
<feature type="transmembrane region" description="Helical" evidence="6">
    <location>
        <begin position="142"/>
        <end position="169"/>
    </location>
</feature>
<comment type="similarity">
    <text evidence="2 6">Belongs to the 4-toluene sulfonate uptake permease (TSUP) (TC 2.A.102) family.</text>
</comment>
<evidence type="ECO:0000256" key="2">
    <source>
        <dbReference type="ARBA" id="ARBA00009142"/>
    </source>
</evidence>
<dbReference type="EMBL" id="CP002198">
    <property type="protein sequence ID" value="ADN13058.1"/>
    <property type="molecule type" value="Genomic_DNA"/>
</dbReference>
<feature type="transmembrane region" description="Helical" evidence="6">
    <location>
        <begin position="181"/>
        <end position="202"/>
    </location>
</feature>
<dbReference type="OrthoDB" id="464048at2"/>
<evidence type="ECO:0000256" key="1">
    <source>
        <dbReference type="ARBA" id="ARBA00004141"/>
    </source>
</evidence>
<organism evidence="7 8">
    <name type="scientific">Gloeothece verrucosa (strain PCC 7822)</name>
    <name type="common">Cyanothece sp. (strain PCC 7822)</name>
    <dbReference type="NCBI Taxonomy" id="497965"/>
    <lineage>
        <taxon>Bacteria</taxon>
        <taxon>Bacillati</taxon>
        <taxon>Cyanobacteriota</taxon>
        <taxon>Cyanophyceae</taxon>
        <taxon>Oscillatoriophycideae</taxon>
        <taxon>Chroococcales</taxon>
        <taxon>Aphanothecaceae</taxon>
        <taxon>Gloeothece</taxon>
        <taxon>Gloeothece verrucosa</taxon>
    </lineage>
</organism>
<dbReference type="KEGG" id="cyj:Cyan7822_1049"/>
<protein>
    <recommendedName>
        <fullName evidence="6">Probable membrane transporter protein</fullName>
    </recommendedName>
</protein>
<dbReference type="AlphaFoldDB" id="E0UES8"/>
<evidence type="ECO:0000313" key="8">
    <source>
        <dbReference type="Proteomes" id="UP000008206"/>
    </source>
</evidence>
<dbReference type="RefSeq" id="WP_013321165.1">
    <property type="nucleotide sequence ID" value="NC_014501.1"/>
</dbReference>